<dbReference type="AlphaFoldDB" id="A0A843V386"/>
<evidence type="ECO:0000313" key="1">
    <source>
        <dbReference type="EMBL" id="MQL89147.1"/>
    </source>
</evidence>
<comment type="caution">
    <text evidence="1">The sequence shown here is derived from an EMBL/GenBank/DDBJ whole genome shotgun (WGS) entry which is preliminary data.</text>
</comment>
<organism evidence="1 2">
    <name type="scientific">Colocasia esculenta</name>
    <name type="common">Wild taro</name>
    <name type="synonym">Arum esculentum</name>
    <dbReference type="NCBI Taxonomy" id="4460"/>
    <lineage>
        <taxon>Eukaryota</taxon>
        <taxon>Viridiplantae</taxon>
        <taxon>Streptophyta</taxon>
        <taxon>Embryophyta</taxon>
        <taxon>Tracheophyta</taxon>
        <taxon>Spermatophyta</taxon>
        <taxon>Magnoliopsida</taxon>
        <taxon>Liliopsida</taxon>
        <taxon>Araceae</taxon>
        <taxon>Aroideae</taxon>
        <taxon>Colocasieae</taxon>
        <taxon>Colocasia</taxon>
    </lineage>
</organism>
<reference evidence="1" key="1">
    <citation type="submission" date="2017-07" db="EMBL/GenBank/DDBJ databases">
        <title>Taro Niue Genome Assembly and Annotation.</title>
        <authorList>
            <person name="Atibalentja N."/>
            <person name="Keating K."/>
            <person name="Fields C.J."/>
        </authorList>
    </citation>
    <scope>NUCLEOTIDE SEQUENCE</scope>
    <source>
        <strain evidence="1">Niue_2</strain>
        <tissue evidence="1">Leaf</tissue>
    </source>
</reference>
<accession>A0A843V386</accession>
<dbReference type="Proteomes" id="UP000652761">
    <property type="component" value="Unassembled WGS sequence"/>
</dbReference>
<name>A0A843V386_COLES</name>
<evidence type="ECO:0000313" key="2">
    <source>
        <dbReference type="Proteomes" id="UP000652761"/>
    </source>
</evidence>
<proteinExistence type="predicted"/>
<protein>
    <submittedName>
        <fullName evidence="1">Uncharacterized protein</fullName>
    </submittedName>
</protein>
<sequence length="141" mass="15341">MKKATGWSDPKVRLRQSPVRVATGLEKNATMGCEECDWAVRSGSEIATVCSSHSEHDRFDLPLVDFKMTVCAGRSRRNGEEDELLVVVPQLLSHQEPSIRPQQVLNSSLGCGVPDGGTILVVVPLWYLVVVADASPVTLRG</sequence>
<gene>
    <name evidence="1" type="ORF">Taro_021714</name>
</gene>
<keyword evidence="2" id="KW-1185">Reference proteome</keyword>
<dbReference type="EMBL" id="NMUH01001121">
    <property type="protein sequence ID" value="MQL89147.1"/>
    <property type="molecule type" value="Genomic_DNA"/>
</dbReference>